<dbReference type="PANTHER" id="PTHR10192">
    <property type="entry name" value="MOLYBDOPTERIN BIOSYNTHESIS PROTEIN"/>
    <property type="match status" value="1"/>
</dbReference>
<comment type="catalytic activity">
    <reaction evidence="1">
        <text>adenylyl-molybdopterin + molybdate = Mo-molybdopterin + AMP + H(+)</text>
        <dbReference type="Rhea" id="RHEA:35047"/>
        <dbReference type="ChEBI" id="CHEBI:15378"/>
        <dbReference type="ChEBI" id="CHEBI:36264"/>
        <dbReference type="ChEBI" id="CHEBI:62727"/>
        <dbReference type="ChEBI" id="CHEBI:71302"/>
        <dbReference type="ChEBI" id="CHEBI:456215"/>
    </reaction>
</comment>
<dbReference type="Proteomes" id="UP000479114">
    <property type="component" value="Chromosome"/>
</dbReference>
<dbReference type="SUPFAM" id="SSF53218">
    <property type="entry name" value="Molybdenum cofactor biosynthesis proteins"/>
    <property type="match status" value="1"/>
</dbReference>
<comment type="similarity">
    <text evidence="1">Belongs to the MoeA family.</text>
</comment>
<dbReference type="GO" id="GO:0005829">
    <property type="term" value="C:cytosol"/>
    <property type="evidence" value="ECO:0007669"/>
    <property type="project" value="TreeGrafter"/>
</dbReference>
<keyword evidence="1" id="KW-0460">Magnesium</keyword>
<dbReference type="SUPFAM" id="SSF63867">
    <property type="entry name" value="MoeA C-terminal domain-like"/>
    <property type="match status" value="1"/>
</dbReference>
<dbReference type="InterPro" id="IPR038987">
    <property type="entry name" value="MoeA-like"/>
</dbReference>
<comment type="function">
    <text evidence="1">Catalyzes the insertion of molybdate into adenylated molybdopterin with the concomitant release of AMP.</text>
</comment>
<gene>
    <name evidence="4" type="ORF">GZH47_21715</name>
</gene>
<protein>
    <recommendedName>
        <fullName evidence="1">Molybdopterin molybdenumtransferase</fullName>
        <ecNumber evidence="1">2.10.1.1</ecNumber>
    </recommendedName>
</protein>
<dbReference type="InterPro" id="IPR036688">
    <property type="entry name" value="MoeA_C_domain_IV_sf"/>
</dbReference>
<evidence type="ECO:0000256" key="1">
    <source>
        <dbReference type="RuleBase" id="RU365090"/>
    </source>
</evidence>
<reference evidence="4 5" key="1">
    <citation type="submission" date="2020-02" db="EMBL/GenBank/DDBJ databases">
        <title>Paenibacillus sp. nov., isolated from rhizosphere soil of tomato.</title>
        <authorList>
            <person name="Weon H.-Y."/>
            <person name="Lee S.A."/>
        </authorList>
    </citation>
    <scope>NUCLEOTIDE SEQUENCE [LARGE SCALE GENOMIC DNA]</scope>
    <source>
        <strain evidence="4 5">14171R-81</strain>
    </source>
</reference>
<dbReference type="InterPro" id="IPR005111">
    <property type="entry name" value="MoeA_C_domain_IV"/>
</dbReference>
<dbReference type="PANTHER" id="PTHR10192:SF5">
    <property type="entry name" value="GEPHYRIN"/>
    <property type="match status" value="1"/>
</dbReference>
<feature type="region of interest" description="Disordered" evidence="2">
    <location>
        <begin position="117"/>
        <end position="146"/>
    </location>
</feature>
<dbReference type="Gene3D" id="3.40.980.10">
    <property type="entry name" value="MoaB/Mog-like domain"/>
    <property type="match status" value="1"/>
</dbReference>
<evidence type="ECO:0000313" key="4">
    <source>
        <dbReference type="EMBL" id="QHW35214.1"/>
    </source>
</evidence>
<keyword evidence="5" id="KW-1185">Reference proteome</keyword>
<dbReference type="AlphaFoldDB" id="A0A6C0P9H0"/>
<keyword evidence="1" id="KW-0501">Molybdenum cofactor biosynthesis</keyword>
<name>A0A6C0P9H0_9BACL</name>
<dbReference type="EC" id="2.10.1.1" evidence="1"/>
<keyword evidence="1" id="KW-0500">Molybdenum</keyword>
<dbReference type="KEGG" id="prz:GZH47_21715"/>
<dbReference type="Pfam" id="PF03454">
    <property type="entry name" value="MoeA_C"/>
    <property type="match status" value="1"/>
</dbReference>
<keyword evidence="1" id="KW-0808">Transferase</keyword>
<feature type="domain" description="MoeA C-terminal" evidence="3">
    <location>
        <begin position="243"/>
        <end position="313"/>
    </location>
</feature>
<evidence type="ECO:0000313" key="5">
    <source>
        <dbReference type="Proteomes" id="UP000479114"/>
    </source>
</evidence>
<comment type="pathway">
    <text evidence="1">Cofactor biosynthesis; molybdopterin biosynthesis.</text>
</comment>
<proteinExistence type="inferred from homology"/>
<evidence type="ECO:0000259" key="3">
    <source>
        <dbReference type="Pfam" id="PF03454"/>
    </source>
</evidence>
<sequence>MVITTGGVSVGDYDVMASLLRLIGTEKEQGEWMERTEAGGSIERYGGKGKGKPLDSDEVIIGNAAPSAAVSGAVVLKAAAAHGAGVSCRQGSFGPVPPAEPRAAALDAISSEPIAEATQLGSDAAPSTTAPQPAMEMARSEDGQLGQASASARSLLPLASQLPPASNPSPRALLPQDSRLLFNKAAMRPGAPTSAAVISGKLLIALSGNPGACFVGFELFARAALLRMQGASEEAARPKQVTAKLVGGFDKGSPHERFVRARLYTENGMLYADPLAFGKSSMMASIPNADGLIRLKAGASGADAGAIVDVIVL</sequence>
<dbReference type="GO" id="GO:0046872">
    <property type="term" value="F:metal ion binding"/>
    <property type="evidence" value="ECO:0007669"/>
    <property type="project" value="UniProtKB-UniRule"/>
</dbReference>
<comment type="cofactor">
    <cofactor evidence="1">
        <name>Mg(2+)</name>
        <dbReference type="ChEBI" id="CHEBI:18420"/>
    </cofactor>
</comment>
<feature type="compositionally biased region" description="Polar residues" evidence="2">
    <location>
        <begin position="119"/>
        <end position="131"/>
    </location>
</feature>
<accession>A0A6C0P9H0</accession>
<dbReference type="EMBL" id="CP048286">
    <property type="protein sequence ID" value="QHW35214.1"/>
    <property type="molecule type" value="Genomic_DNA"/>
</dbReference>
<dbReference type="UniPathway" id="UPA00344"/>
<dbReference type="Gene3D" id="2.40.340.10">
    <property type="entry name" value="MoeA, C-terminal, domain IV"/>
    <property type="match status" value="1"/>
</dbReference>
<keyword evidence="1" id="KW-0479">Metal-binding</keyword>
<evidence type="ECO:0000256" key="2">
    <source>
        <dbReference type="SAM" id="MobiDB-lite"/>
    </source>
</evidence>
<dbReference type="GO" id="GO:0061599">
    <property type="term" value="F:molybdopterin molybdotransferase activity"/>
    <property type="evidence" value="ECO:0007669"/>
    <property type="project" value="UniProtKB-UniRule"/>
</dbReference>
<dbReference type="InterPro" id="IPR036425">
    <property type="entry name" value="MoaB/Mog-like_dom_sf"/>
</dbReference>
<dbReference type="GO" id="GO:0006777">
    <property type="term" value="P:Mo-molybdopterin cofactor biosynthetic process"/>
    <property type="evidence" value="ECO:0007669"/>
    <property type="project" value="UniProtKB-UniRule"/>
</dbReference>
<organism evidence="4 5">
    <name type="scientific">Paenibacillus rhizovicinus</name>
    <dbReference type="NCBI Taxonomy" id="2704463"/>
    <lineage>
        <taxon>Bacteria</taxon>
        <taxon>Bacillati</taxon>
        <taxon>Bacillota</taxon>
        <taxon>Bacilli</taxon>
        <taxon>Bacillales</taxon>
        <taxon>Paenibacillaceae</taxon>
        <taxon>Paenibacillus</taxon>
    </lineage>
</organism>